<gene>
    <name evidence="3" type="ORF">SAMN02745975_02855</name>
</gene>
<evidence type="ECO:0000313" key="3">
    <source>
        <dbReference type="EMBL" id="SHJ78090.1"/>
    </source>
</evidence>
<dbReference type="InterPro" id="IPR009636">
    <property type="entry name" value="SCAF"/>
</dbReference>
<dbReference type="AlphaFoldDB" id="A0A1M6M3Z1"/>
<organism evidence="3 4">
    <name type="scientific">Geosporobacter subterraneus DSM 17957</name>
    <dbReference type="NCBI Taxonomy" id="1121919"/>
    <lineage>
        <taxon>Bacteria</taxon>
        <taxon>Bacillati</taxon>
        <taxon>Bacillota</taxon>
        <taxon>Clostridia</taxon>
        <taxon>Peptostreptococcales</taxon>
        <taxon>Thermotaleaceae</taxon>
        <taxon>Geosporobacter</taxon>
    </lineage>
</organism>
<feature type="region of interest" description="Disordered" evidence="2">
    <location>
        <begin position="167"/>
        <end position="194"/>
    </location>
</feature>
<proteinExistence type="predicted"/>
<evidence type="ECO:0000256" key="2">
    <source>
        <dbReference type="SAM" id="MobiDB-lite"/>
    </source>
</evidence>
<feature type="coiled-coil region" evidence="1">
    <location>
        <begin position="48"/>
        <end position="105"/>
    </location>
</feature>
<dbReference type="Pfam" id="PF06810">
    <property type="entry name" value="Phage_scaffold"/>
    <property type="match status" value="1"/>
</dbReference>
<dbReference type="Proteomes" id="UP000184536">
    <property type="component" value="Unassembled WGS sequence"/>
</dbReference>
<protein>
    <submittedName>
        <fullName evidence="3">Phage minor structural protein GP20</fullName>
    </submittedName>
</protein>
<evidence type="ECO:0000313" key="4">
    <source>
        <dbReference type="Proteomes" id="UP000184536"/>
    </source>
</evidence>
<sequence>MIHESIKKLLGEDLTKQVEEALKGKGKDGKDVDLVIGNDGSYVPADKYEALKSQSASAEKALKAAADALKTIGGSGDPAKIADDVKAAQDTIKNLQDNHAAEIKKIQKNTALRLALSGQAHDPADIISLLDLEKIEVDESGNLKSDLESLIKPIKETKPYLFRAQEQNPEIKGAKPAEPGATPKIDSQGGPVIF</sequence>
<accession>A0A1M6M3Z1</accession>
<keyword evidence="4" id="KW-1185">Reference proteome</keyword>
<evidence type="ECO:0000256" key="1">
    <source>
        <dbReference type="SAM" id="Coils"/>
    </source>
</evidence>
<reference evidence="4" key="1">
    <citation type="submission" date="2016-11" db="EMBL/GenBank/DDBJ databases">
        <authorList>
            <person name="Varghese N."/>
            <person name="Submissions S."/>
        </authorList>
    </citation>
    <scope>NUCLEOTIDE SEQUENCE [LARGE SCALE GENOMIC DNA]</scope>
    <source>
        <strain evidence="4">DSM 17957</strain>
    </source>
</reference>
<keyword evidence="1" id="KW-0175">Coiled coil</keyword>
<dbReference type="EMBL" id="FQZV01000041">
    <property type="protein sequence ID" value="SHJ78090.1"/>
    <property type="molecule type" value="Genomic_DNA"/>
</dbReference>
<dbReference type="RefSeq" id="WP_110941913.1">
    <property type="nucleotide sequence ID" value="NZ_FQZV01000041.1"/>
</dbReference>
<dbReference type="STRING" id="1121919.SAMN02745975_02855"/>
<dbReference type="OrthoDB" id="2365850at2"/>
<name>A0A1M6M3Z1_9FIRM</name>